<proteinExistence type="inferred from homology"/>
<dbReference type="Proteomes" id="UP000584374">
    <property type="component" value="Unassembled WGS sequence"/>
</dbReference>
<evidence type="ECO:0000259" key="6">
    <source>
        <dbReference type="Pfam" id="PF00441"/>
    </source>
</evidence>
<dbReference type="InterPro" id="IPR009100">
    <property type="entry name" value="AcylCoA_DH/oxidase_NM_dom_sf"/>
</dbReference>
<dbReference type="Gene3D" id="1.20.140.10">
    <property type="entry name" value="Butyryl-CoA Dehydrogenase, subunit A, domain 3"/>
    <property type="match status" value="1"/>
</dbReference>
<dbReference type="SUPFAM" id="SSF47203">
    <property type="entry name" value="Acyl-CoA dehydrogenase C-terminal domain-like"/>
    <property type="match status" value="1"/>
</dbReference>
<keyword evidence="10" id="KW-1185">Reference proteome</keyword>
<accession>A0A840QCY5</accession>
<protein>
    <submittedName>
        <fullName evidence="9">Alkylation response protein AidB-like acyl-CoA dehydrogenase</fullName>
    </submittedName>
</protein>
<dbReference type="Pfam" id="PF02771">
    <property type="entry name" value="Acyl-CoA_dh_N"/>
    <property type="match status" value="1"/>
</dbReference>
<evidence type="ECO:0000256" key="1">
    <source>
        <dbReference type="ARBA" id="ARBA00001974"/>
    </source>
</evidence>
<keyword evidence="4 5" id="KW-0274">FAD</keyword>
<dbReference type="EMBL" id="JACHIW010000002">
    <property type="protein sequence ID" value="MBB5158256.1"/>
    <property type="molecule type" value="Genomic_DNA"/>
</dbReference>
<evidence type="ECO:0000259" key="7">
    <source>
        <dbReference type="Pfam" id="PF02770"/>
    </source>
</evidence>
<dbReference type="GO" id="GO:0050660">
    <property type="term" value="F:flavin adenine dinucleotide binding"/>
    <property type="evidence" value="ECO:0007669"/>
    <property type="project" value="InterPro"/>
</dbReference>
<dbReference type="InterPro" id="IPR013786">
    <property type="entry name" value="AcylCoA_DH/ox_N"/>
</dbReference>
<dbReference type="InterPro" id="IPR036250">
    <property type="entry name" value="AcylCo_DH-like_C"/>
</dbReference>
<dbReference type="PANTHER" id="PTHR43884:SF12">
    <property type="entry name" value="ISOVALERYL-COA DEHYDROGENASE, MITOCHONDRIAL-RELATED"/>
    <property type="match status" value="1"/>
</dbReference>
<feature type="domain" description="Acyl-CoA oxidase/dehydrogenase middle" evidence="7">
    <location>
        <begin position="128"/>
        <end position="220"/>
    </location>
</feature>
<evidence type="ECO:0000313" key="10">
    <source>
        <dbReference type="Proteomes" id="UP000584374"/>
    </source>
</evidence>
<dbReference type="SUPFAM" id="SSF56645">
    <property type="entry name" value="Acyl-CoA dehydrogenase NM domain-like"/>
    <property type="match status" value="1"/>
</dbReference>
<keyword evidence="3 5" id="KW-0285">Flavoprotein</keyword>
<evidence type="ECO:0000313" key="9">
    <source>
        <dbReference type="EMBL" id="MBB5158256.1"/>
    </source>
</evidence>
<gene>
    <name evidence="9" type="ORF">BJ970_005855</name>
</gene>
<evidence type="ECO:0000259" key="8">
    <source>
        <dbReference type="Pfam" id="PF02771"/>
    </source>
</evidence>
<dbReference type="RefSeq" id="WP_312864511.1">
    <property type="nucleotide sequence ID" value="NZ_JACHIW010000002.1"/>
</dbReference>
<evidence type="ECO:0000256" key="3">
    <source>
        <dbReference type="ARBA" id="ARBA00022630"/>
    </source>
</evidence>
<comment type="cofactor">
    <cofactor evidence="1 5">
        <name>FAD</name>
        <dbReference type="ChEBI" id="CHEBI:57692"/>
    </cofactor>
</comment>
<comment type="caution">
    <text evidence="9">The sequence shown here is derived from an EMBL/GenBank/DDBJ whole genome shotgun (WGS) entry which is preliminary data.</text>
</comment>
<feature type="domain" description="Acyl-CoA dehydrogenase/oxidase N-terminal" evidence="8">
    <location>
        <begin position="10"/>
        <end position="123"/>
    </location>
</feature>
<dbReference type="Gene3D" id="2.40.110.10">
    <property type="entry name" value="Butyryl-CoA Dehydrogenase, subunit A, domain 2"/>
    <property type="match status" value="1"/>
</dbReference>
<name>A0A840QCY5_9PSEU</name>
<keyword evidence="5" id="KW-0560">Oxidoreductase</keyword>
<dbReference type="PANTHER" id="PTHR43884">
    <property type="entry name" value="ACYL-COA DEHYDROGENASE"/>
    <property type="match status" value="1"/>
</dbReference>
<dbReference type="AlphaFoldDB" id="A0A840QCY5"/>
<dbReference type="Gene3D" id="1.10.540.10">
    <property type="entry name" value="Acyl-CoA dehydrogenase/oxidase, N-terminal domain"/>
    <property type="match status" value="1"/>
</dbReference>
<evidence type="ECO:0000256" key="2">
    <source>
        <dbReference type="ARBA" id="ARBA00009347"/>
    </source>
</evidence>
<evidence type="ECO:0000256" key="4">
    <source>
        <dbReference type="ARBA" id="ARBA00022827"/>
    </source>
</evidence>
<dbReference type="GO" id="GO:0003995">
    <property type="term" value="F:acyl-CoA dehydrogenase activity"/>
    <property type="evidence" value="ECO:0007669"/>
    <property type="project" value="TreeGrafter"/>
</dbReference>
<feature type="domain" description="Acyl-CoA dehydrogenase/oxidase C-terminal" evidence="6">
    <location>
        <begin position="232"/>
        <end position="380"/>
    </location>
</feature>
<dbReference type="Pfam" id="PF00441">
    <property type="entry name" value="Acyl-CoA_dh_1"/>
    <property type="match status" value="1"/>
</dbReference>
<dbReference type="InterPro" id="IPR046373">
    <property type="entry name" value="Acyl-CoA_Oxase/DH_mid-dom_sf"/>
</dbReference>
<dbReference type="InterPro" id="IPR006091">
    <property type="entry name" value="Acyl-CoA_Oxase/DH_mid-dom"/>
</dbReference>
<sequence>MDLIDQMILTDAHHALRHEVQEFAAEVIAPQVAKMEETSAVDHEVIREVSRRGYIGVTIPRRYGGMGGDHKARTLLIETISSEHGSGAMGAATQASILGLAKILHFGSEEQKQQWLPAIAAGECLPTIATTEPGCGGHVLGMEATAVRDGSDWILNGHKHHVGNSHVADLHGVVVRTGEGSGGLSAFLVPADTPGCYLGEHVPLTGLRGFSAGDVFFEDCRVPASALLGEEGDGLSVALSSSMLYGRANLAAVSCGVHRALLADTKDEVKRRHRYGKPLHEALDSVQQKIGKITSNVMTARQDLYLAVDALDRGMDCDAALANAKLINVELALASARLADGIYGADAHRTDRALQRYVRDSQPIRSPAGTSEIQQRILYKVTMDSYPSSWSVRLADKVAGAELRH</sequence>
<reference evidence="9 10" key="1">
    <citation type="submission" date="2020-08" db="EMBL/GenBank/DDBJ databases">
        <title>Sequencing the genomes of 1000 actinobacteria strains.</title>
        <authorList>
            <person name="Klenk H.-P."/>
        </authorList>
    </citation>
    <scope>NUCLEOTIDE SEQUENCE [LARGE SCALE GENOMIC DNA]</scope>
    <source>
        <strain evidence="9 10">DSM 45584</strain>
    </source>
</reference>
<dbReference type="Pfam" id="PF02770">
    <property type="entry name" value="Acyl-CoA_dh_M"/>
    <property type="match status" value="1"/>
</dbReference>
<dbReference type="InterPro" id="IPR037069">
    <property type="entry name" value="AcylCoA_DH/ox_N_sf"/>
</dbReference>
<organism evidence="9 10">
    <name type="scientific">Saccharopolyspora phatthalungensis</name>
    <dbReference type="NCBI Taxonomy" id="664693"/>
    <lineage>
        <taxon>Bacteria</taxon>
        <taxon>Bacillati</taxon>
        <taxon>Actinomycetota</taxon>
        <taxon>Actinomycetes</taxon>
        <taxon>Pseudonocardiales</taxon>
        <taxon>Pseudonocardiaceae</taxon>
        <taxon>Saccharopolyspora</taxon>
    </lineage>
</organism>
<dbReference type="PIRSF" id="PIRSF016578">
    <property type="entry name" value="HsaA"/>
    <property type="match status" value="1"/>
</dbReference>
<evidence type="ECO:0000256" key="5">
    <source>
        <dbReference type="RuleBase" id="RU362125"/>
    </source>
</evidence>
<comment type="similarity">
    <text evidence="2 5">Belongs to the acyl-CoA dehydrogenase family.</text>
</comment>
<dbReference type="InterPro" id="IPR009075">
    <property type="entry name" value="AcylCo_DH/oxidase_C"/>
</dbReference>